<dbReference type="SUPFAM" id="SSF48371">
    <property type="entry name" value="ARM repeat"/>
    <property type="match status" value="1"/>
</dbReference>
<evidence type="ECO:0000256" key="2">
    <source>
        <dbReference type="SAM" id="MobiDB-lite"/>
    </source>
</evidence>
<evidence type="ECO:0000313" key="7">
    <source>
        <dbReference type="EMBL" id="CAL4803674.1"/>
    </source>
</evidence>
<feature type="compositionally biased region" description="Basic and acidic residues" evidence="2">
    <location>
        <begin position="664"/>
        <end position="673"/>
    </location>
</feature>
<comment type="caution">
    <text evidence="5">The sequence shown here is derived from an EMBL/GenBank/DDBJ whole genome shotgun (WGS) entry which is preliminary data.</text>
</comment>
<dbReference type="EMBL" id="CAMXCT020006580">
    <property type="protein sequence ID" value="CAL1169737.1"/>
    <property type="molecule type" value="Genomic_DNA"/>
</dbReference>
<feature type="region of interest" description="Disordered" evidence="2">
    <location>
        <begin position="582"/>
        <end position="709"/>
    </location>
</feature>
<feature type="region of interest" description="Disordered" evidence="2">
    <location>
        <begin position="911"/>
        <end position="938"/>
    </location>
</feature>
<evidence type="ECO:0000313" key="6">
    <source>
        <dbReference type="EMBL" id="CAL1169737.1"/>
    </source>
</evidence>
<feature type="region of interest" description="Disordered" evidence="2">
    <location>
        <begin position="850"/>
        <end position="896"/>
    </location>
</feature>
<sequence length="1072" mass="117419">MVVSPAPALTNSKHAARESKEALAELKTKLEFALSRLNDQDTQRTGIEEIREFLQTLYPDWFPMVIACIGEAGTNLKPLGRCESVKLLGLLAELHGDAVIPLLQRMLQVVLTRLQDADLHLREACAETVFRLTRSLVVDADGSPVFATLLKPLFAALTEHNKWVQIGAASCICAVIQGSPPAVLSENLQRLCSRLVQHLSLPLAMARPQLLSACIHVMQAVSLSEFDDVLPSLMPCLEICLNSTADWQTRKQAVEVLQALGDQLELGQSLQIPLPVDPSVHPTPFQKKLSTMMDSLREDKVRAVREAAKDVLVRWCITKAAPSSVSVGSGGERAEKPLRSSSPCAAQFAPEREAQGGQPGLSGLRVSVSVPGRSTSPGPASWDRDQARLNESTTGGGRARNVRPPPRERDSGHMEEERSFDRMEERRCSDAAAEKAARNIAVKNALSNADLSSTKKPRPKRERVSIFSGPANSSFFQSANQHTSTTGADDVEDVVIMPSPQEDRLLSSGGSAEIERSGSIHNLEQNEESSRKVSERSEEEEGMEGKMSLEDVCPAKAPEAGKAEHLGGVEVDIGGFGEEDMAPLASRFPRRLNQGEGRAKRQPRDVRKPLRQAQKKIEVEAAFDNADSPTEGKPDAEDSPGARIDEPPSPLQMAMGVGPTSSRASEELHDEKCAMAAETGSASPAPASWTWDEPHRPEPFASPSVSPQRLAAADEELEALLAQVQSLTQRVLSLEEDKHRSERRMTERLQQLARTCEGQGELIAAQQRRLEAQEQQMQMLEERVAQQDDELAQMDQQLQEQQLQLQQQDQRLEQDDQQLNEHQQQLEQQEQDLEKHTVLFREILNHSASSASSVRQKAWAEEDAQEKAEDPAPSRWAQSEAWEGAEVPRAPNPSPANAAIIGAGGALAGSSSERPLALPGRAKVDTASAKPSATPKPGGQLWDSIVELCAERRFLEAYKQVIAEPEETCLLRLMKHTGPIVDRLDAESNSRLIRRLIHILSSPSKESAAANIEQIFSWLWQALNQGIHFTASQVEDLVSALQKVSSAQSPLSGPEKAEATQLLQKVSTHRRS</sequence>
<evidence type="ECO:0000259" key="4">
    <source>
        <dbReference type="Pfam" id="PF24714"/>
    </source>
</evidence>
<dbReference type="InterPro" id="IPR057600">
    <property type="entry name" value="TORTIFOLIA1/SINE1-2_N"/>
</dbReference>
<dbReference type="InterPro" id="IPR057599">
    <property type="entry name" value="TORTIFOLIA1/TORL1-2_C"/>
</dbReference>
<feature type="compositionally biased region" description="Basic and acidic residues" evidence="2">
    <location>
        <begin position="405"/>
        <end position="425"/>
    </location>
</feature>
<name>A0A9P1GLU2_9DINO</name>
<dbReference type="EMBL" id="CAMXCT010006580">
    <property type="protein sequence ID" value="CAI4016362.1"/>
    <property type="molecule type" value="Genomic_DNA"/>
</dbReference>
<dbReference type="Pfam" id="PF24714">
    <property type="entry name" value="TOR1L1_N"/>
    <property type="match status" value="1"/>
</dbReference>
<dbReference type="PANTHER" id="PTHR31355:SF7">
    <property type="entry name" value="MICROTUBULE-ASSOCIATED PROTEIN TORTIFOLIA1"/>
    <property type="match status" value="1"/>
</dbReference>
<dbReference type="Proteomes" id="UP001152797">
    <property type="component" value="Unassembled WGS sequence"/>
</dbReference>
<feature type="domain" description="TORTIFOLIA1/SINE1-2 N-terminal" evidence="4">
    <location>
        <begin position="25"/>
        <end position="315"/>
    </location>
</feature>
<dbReference type="GO" id="GO:0005874">
    <property type="term" value="C:microtubule"/>
    <property type="evidence" value="ECO:0007669"/>
    <property type="project" value="InterPro"/>
</dbReference>
<proteinExistence type="predicted"/>
<dbReference type="GO" id="GO:0008017">
    <property type="term" value="F:microtubule binding"/>
    <property type="evidence" value="ECO:0007669"/>
    <property type="project" value="InterPro"/>
</dbReference>
<evidence type="ECO:0000259" key="3">
    <source>
        <dbReference type="Pfam" id="PF24713"/>
    </source>
</evidence>
<reference evidence="6" key="2">
    <citation type="submission" date="2024-04" db="EMBL/GenBank/DDBJ databases">
        <authorList>
            <person name="Chen Y."/>
            <person name="Shah S."/>
            <person name="Dougan E. K."/>
            <person name="Thang M."/>
            <person name="Chan C."/>
        </authorList>
    </citation>
    <scope>NUCLEOTIDE SEQUENCE [LARGE SCALE GENOMIC DNA]</scope>
</reference>
<dbReference type="AlphaFoldDB" id="A0A9P1GLU2"/>
<dbReference type="InterPro" id="IPR016024">
    <property type="entry name" value="ARM-type_fold"/>
</dbReference>
<feature type="compositionally biased region" description="Basic and acidic residues" evidence="2">
    <location>
        <begin position="597"/>
        <end position="608"/>
    </location>
</feature>
<feature type="region of interest" description="Disordered" evidence="2">
    <location>
        <begin position="323"/>
        <end position="425"/>
    </location>
</feature>
<feature type="domain" description="TORTIFOLIA1/TORL1-2 C-terminal" evidence="3">
    <location>
        <begin position="953"/>
        <end position="1066"/>
    </location>
</feature>
<dbReference type="InterPro" id="IPR033337">
    <property type="entry name" value="TORTIFOLIA1/SINE1-2"/>
</dbReference>
<keyword evidence="1" id="KW-0175">Coiled coil</keyword>
<dbReference type="InterPro" id="IPR011989">
    <property type="entry name" value="ARM-like"/>
</dbReference>
<feature type="coiled-coil region" evidence="1">
    <location>
        <begin position="9"/>
        <end position="43"/>
    </location>
</feature>
<evidence type="ECO:0000313" key="5">
    <source>
        <dbReference type="EMBL" id="CAI4016362.1"/>
    </source>
</evidence>
<feature type="compositionally biased region" description="Polar residues" evidence="2">
    <location>
        <begin position="470"/>
        <end position="487"/>
    </location>
</feature>
<dbReference type="Gene3D" id="1.25.10.10">
    <property type="entry name" value="Leucine-rich Repeat Variant"/>
    <property type="match status" value="1"/>
</dbReference>
<dbReference type="EMBL" id="CAMXCT030006580">
    <property type="protein sequence ID" value="CAL4803674.1"/>
    <property type="molecule type" value="Genomic_DNA"/>
</dbReference>
<dbReference type="Pfam" id="PF24713">
    <property type="entry name" value="TOR1L1_C"/>
    <property type="match status" value="1"/>
</dbReference>
<protein>
    <submittedName>
        <fullName evidence="7">TOG domain-containing protein</fullName>
    </submittedName>
</protein>
<reference evidence="5" key="1">
    <citation type="submission" date="2022-10" db="EMBL/GenBank/DDBJ databases">
        <authorList>
            <person name="Chen Y."/>
            <person name="Dougan E. K."/>
            <person name="Chan C."/>
            <person name="Rhodes N."/>
            <person name="Thang M."/>
        </authorList>
    </citation>
    <scope>NUCLEOTIDE SEQUENCE</scope>
</reference>
<feature type="region of interest" description="Disordered" evidence="2">
    <location>
        <begin position="1047"/>
        <end position="1072"/>
    </location>
</feature>
<feature type="region of interest" description="Disordered" evidence="2">
    <location>
        <begin position="807"/>
        <end position="830"/>
    </location>
</feature>
<accession>A0A9P1GLU2</accession>
<evidence type="ECO:0000256" key="1">
    <source>
        <dbReference type="SAM" id="Coils"/>
    </source>
</evidence>
<evidence type="ECO:0000313" key="8">
    <source>
        <dbReference type="Proteomes" id="UP001152797"/>
    </source>
</evidence>
<dbReference type="PANTHER" id="PTHR31355">
    <property type="entry name" value="MICROTUBULE-ASSOCIATED PROTEIN TORTIFOLIA1"/>
    <property type="match status" value="1"/>
</dbReference>
<gene>
    <name evidence="5" type="ORF">C1SCF055_LOCUS41113</name>
</gene>
<dbReference type="OrthoDB" id="298726at2759"/>
<organism evidence="5">
    <name type="scientific">Cladocopium goreaui</name>
    <dbReference type="NCBI Taxonomy" id="2562237"/>
    <lineage>
        <taxon>Eukaryota</taxon>
        <taxon>Sar</taxon>
        <taxon>Alveolata</taxon>
        <taxon>Dinophyceae</taxon>
        <taxon>Suessiales</taxon>
        <taxon>Symbiodiniaceae</taxon>
        <taxon>Cladocopium</taxon>
    </lineage>
</organism>
<keyword evidence="8" id="KW-1185">Reference proteome</keyword>
<feature type="region of interest" description="Disordered" evidence="2">
    <location>
        <begin position="468"/>
        <end position="550"/>
    </location>
</feature>